<comment type="caution">
    <text evidence="1">The sequence shown here is derived from an EMBL/GenBank/DDBJ whole genome shotgun (WGS) entry which is preliminary data.</text>
</comment>
<reference evidence="1 2" key="1">
    <citation type="submission" date="2018-01" db="EMBL/GenBank/DDBJ databases">
        <title>Whole genome analyses suggest that Burkholderia sensu lato contains two further novel genera in the rhizoxinica-symbiotica group Mycetohabitans gen. nov., and Trinickia gen. nov.: implications for the evolution of diazotrophy and nodulation in the Burkholderiaceae.</title>
        <authorList>
            <person name="Estrada-de los Santos P."/>
            <person name="Palmer M."/>
            <person name="Chavez-Ramirez B."/>
            <person name="Beukes C."/>
            <person name="Steenkamp E.T."/>
            <person name="Hirsch A.M."/>
            <person name="Manyaka P."/>
            <person name="Maluk M."/>
            <person name="Lafos M."/>
            <person name="Crook M."/>
            <person name="Gross E."/>
            <person name="Simon M.F."/>
            <person name="Bueno dos Reis Junior F."/>
            <person name="Poole P.S."/>
            <person name="Venter S.N."/>
            <person name="James E.K."/>
        </authorList>
    </citation>
    <scope>NUCLEOTIDE SEQUENCE [LARGE SCALE GENOMIC DNA]</scope>
    <source>
        <strain evidence="1 2">WSM 3937</strain>
    </source>
</reference>
<dbReference type="EMBL" id="PNXY01000011">
    <property type="protein sequence ID" value="PMS29736.1"/>
    <property type="molecule type" value="Genomic_DNA"/>
</dbReference>
<keyword evidence="2" id="KW-1185">Reference proteome</keyword>
<sequence>MRHAGTDWPCASGTLDLLPGDKLEVPDTLSPRSKVLVRIVRADASVHAIGATPARFICDADR</sequence>
<organism evidence="1 2">
    <name type="scientific">Paraburkholderia rhynchosiae</name>
    <dbReference type="NCBI Taxonomy" id="487049"/>
    <lineage>
        <taxon>Bacteria</taxon>
        <taxon>Pseudomonadati</taxon>
        <taxon>Pseudomonadota</taxon>
        <taxon>Betaproteobacteria</taxon>
        <taxon>Burkholderiales</taxon>
        <taxon>Burkholderiaceae</taxon>
        <taxon>Paraburkholderia</taxon>
    </lineage>
</organism>
<evidence type="ECO:0000313" key="1">
    <source>
        <dbReference type="EMBL" id="PMS29736.1"/>
    </source>
</evidence>
<accession>A0ABX4V5C3</accession>
<protein>
    <submittedName>
        <fullName evidence="1">Uncharacterized protein</fullName>
    </submittedName>
</protein>
<gene>
    <name evidence="1" type="ORF">C0Z16_17235</name>
</gene>
<proteinExistence type="predicted"/>
<name>A0ABX4V5C3_9BURK</name>
<dbReference type="Proteomes" id="UP000235659">
    <property type="component" value="Unassembled WGS sequence"/>
</dbReference>
<evidence type="ECO:0000313" key="2">
    <source>
        <dbReference type="Proteomes" id="UP000235659"/>
    </source>
</evidence>